<evidence type="ECO:0000313" key="2">
    <source>
        <dbReference type="EMBL" id="KAK0162733.1"/>
    </source>
</evidence>
<evidence type="ECO:0000313" key="3">
    <source>
        <dbReference type="Proteomes" id="UP001168972"/>
    </source>
</evidence>
<dbReference type="EMBL" id="JAQQBR010001833">
    <property type="protein sequence ID" value="KAK0162733.1"/>
    <property type="molecule type" value="Genomic_DNA"/>
</dbReference>
<feature type="region of interest" description="Disordered" evidence="1">
    <location>
        <begin position="427"/>
        <end position="459"/>
    </location>
</feature>
<name>A0AA39F4G8_MICHY</name>
<dbReference type="Pfam" id="PF15376">
    <property type="entry name" value="DUF4603"/>
    <property type="match status" value="1"/>
</dbReference>
<comment type="caution">
    <text evidence="2">The sequence shown here is derived from an EMBL/GenBank/DDBJ whole genome shotgun (WGS) entry which is preliminary data.</text>
</comment>
<keyword evidence="3" id="KW-1185">Reference proteome</keyword>
<reference evidence="2" key="2">
    <citation type="submission" date="2023-03" db="EMBL/GenBank/DDBJ databases">
        <authorList>
            <person name="Inwood S.N."/>
            <person name="Skelly J.G."/>
            <person name="Guhlin J."/>
            <person name="Harrop T.W.R."/>
            <person name="Goldson S.G."/>
            <person name="Dearden P.K."/>
        </authorList>
    </citation>
    <scope>NUCLEOTIDE SEQUENCE</scope>
    <source>
        <strain evidence="2">Lincoln</strain>
        <tissue evidence="2">Whole body</tissue>
    </source>
</reference>
<protein>
    <submittedName>
        <fullName evidence="2">Uncharacterized protein</fullName>
    </submittedName>
</protein>
<dbReference type="Proteomes" id="UP001168972">
    <property type="component" value="Unassembled WGS sequence"/>
</dbReference>
<dbReference type="PANTHER" id="PTHR17611:SF3">
    <property type="entry name" value="DNA SEGMENT, CHR 5, ERATO DOI 579, EXPRESSED"/>
    <property type="match status" value="1"/>
</dbReference>
<feature type="region of interest" description="Disordered" evidence="1">
    <location>
        <begin position="189"/>
        <end position="213"/>
    </location>
</feature>
<feature type="region of interest" description="Disordered" evidence="1">
    <location>
        <begin position="69"/>
        <end position="102"/>
    </location>
</feature>
<feature type="compositionally biased region" description="Basic residues" evidence="1">
    <location>
        <begin position="88"/>
        <end position="97"/>
    </location>
</feature>
<dbReference type="PANTHER" id="PTHR17611">
    <property type="entry name" value="DNA SEGMENT, CHR 5, ERATO DOI 579, EXPRESSED"/>
    <property type="match status" value="1"/>
</dbReference>
<reference evidence="2" key="1">
    <citation type="journal article" date="2023" name="bioRxiv">
        <title>Scaffold-level genome assemblies of two parasitoid biocontrol wasps reveal the parthenogenesis mechanism and an associated novel virus.</title>
        <authorList>
            <person name="Inwood S."/>
            <person name="Skelly J."/>
            <person name="Guhlin J."/>
            <person name="Harrop T."/>
            <person name="Goldson S."/>
            <person name="Dearden P."/>
        </authorList>
    </citation>
    <scope>NUCLEOTIDE SEQUENCE</scope>
    <source>
        <strain evidence="2">Lincoln</strain>
        <tissue evidence="2">Whole body</tissue>
    </source>
</reference>
<accession>A0AA39F4G8</accession>
<dbReference type="InterPro" id="IPR027871">
    <property type="entry name" value="DUF4603"/>
</dbReference>
<organism evidence="2 3">
    <name type="scientific">Microctonus hyperodae</name>
    <name type="common">Parasitoid wasp</name>
    <dbReference type="NCBI Taxonomy" id="165561"/>
    <lineage>
        <taxon>Eukaryota</taxon>
        <taxon>Metazoa</taxon>
        <taxon>Ecdysozoa</taxon>
        <taxon>Arthropoda</taxon>
        <taxon>Hexapoda</taxon>
        <taxon>Insecta</taxon>
        <taxon>Pterygota</taxon>
        <taxon>Neoptera</taxon>
        <taxon>Endopterygota</taxon>
        <taxon>Hymenoptera</taxon>
        <taxon>Apocrita</taxon>
        <taxon>Ichneumonoidea</taxon>
        <taxon>Braconidae</taxon>
        <taxon>Euphorinae</taxon>
        <taxon>Microctonus</taxon>
    </lineage>
</organism>
<sequence>MVEITSLGMRNPALRLVGIGTSPEGGGVFDRRAEEELRLWLESRLDALGIDPVAYSRFVLSLLRRPDSALTPPQGESVDSSRTSGGGGRRHRAKARSRLQGDRDQRHAVVQCLTNAADQKCGVEPLVDELCAKLRDLEGGDRSNENKEDCRKIDGEENNTVLETLTPHDRALRYYAAFPALQPTTPKKTIYKKDKNSSGTINNNYKNRINGVNSVNGNNNKNSNKYNNSNHNLCCGNTRGRHRKSKMPIQTIDAHCCTNKGTFGFAKSMEREREKEREMELDQLRLAQLQAKFDESLEALWDTGSSNSQDKSDIWAAPSLSFPSRSVWPIDTNEVPFILPINDSISTVDTPYQDDSIIDDSPVISWDIDSIEKYPEESSCKDKIDYNLNWSDYIGDGPWNWKDFGNNLMSMSKGPKTTGCFIPVTPRKSPIINNNNNINNNNTNNNDNEESSSQQKVNSLEEVDEDLLTSARTHFRPIKDDGHWADGTTFPVNNDMERVTYRRSESSNLLYLPDDESPYMEYHENNTPMPISSTNLTLKFRVRQCDKSIQTDPIRSPIKRRIIAQADRFYYSSMDSDDILTHESDDIDKDSFTLGQLGWTQPSVSQLNDRKRRHSSSFHYRPLAALRPLTL</sequence>
<dbReference type="AlphaFoldDB" id="A0AA39F4G8"/>
<feature type="compositionally biased region" description="Polar residues" evidence="1">
    <location>
        <begin position="197"/>
        <end position="207"/>
    </location>
</feature>
<evidence type="ECO:0000256" key="1">
    <source>
        <dbReference type="SAM" id="MobiDB-lite"/>
    </source>
</evidence>
<gene>
    <name evidence="2" type="ORF">PV327_006486</name>
</gene>
<feature type="compositionally biased region" description="Low complexity" evidence="1">
    <location>
        <begin position="431"/>
        <end position="446"/>
    </location>
</feature>
<proteinExistence type="predicted"/>